<dbReference type="InterPro" id="IPR047865">
    <property type="entry name" value="Ribosomal_uL10_bac_type"/>
</dbReference>
<dbReference type="AlphaFoldDB" id="A0ABD6EG48"/>
<accession>A0ABD6EG48</accession>
<organism evidence="4 5">
    <name type="scientific">Gnathostoma spinigerum</name>
    <dbReference type="NCBI Taxonomy" id="75299"/>
    <lineage>
        <taxon>Eukaryota</taxon>
        <taxon>Metazoa</taxon>
        <taxon>Ecdysozoa</taxon>
        <taxon>Nematoda</taxon>
        <taxon>Chromadorea</taxon>
        <taxon>Rhabditida</taxon>
        <taxon>Spirurina</taxon>
        <taxon>Gnathostomatomorpha</taxon>
        <taxon>Gnathostomatoidea</taxon>
        <taxon>Gnathostomatidae</taxon>
        <taxon>Gnathostoma</taxon>
    </lineage>
</organism>
<evidence type="ECO:0000256" key="2">
    <source>
        <dbReference type="ARBA" id="ARBA00035707"/>
    </source>
</evidence>
<dbReference type="PANTHER" id="PTHR11560">
    <property type="entry name" value="39S RIBOSOMAL PROTEIN L10, MITOCHONDRIAL"/>
    <property type="match status" value="1"/>
</dbReference>
<name>A0ABD6EG48_9BILA</name>
<dbReference type="Proteomes" id="UP001608902">
    <property type="component" value="Unassembled WGS sequence"/>
</dbReference>
<dbReference type="InterPro" id="IPR043141">
    <property type="entry name" value="Ribosomal_uL10-like_sf"/>
</dbReference>
<keyword evidence="5" id="KW-1185">Reference proteome</keyword>
<evidence type="ECO:0000256" key="1">
    <source>
        <dbReference type="ARBA" id="ARBA00008889"/>
    </source>
</evidence>
<reference evidence="4 5" key="1">
    <citation type="submission" date="2024-08" db="EMBL/GenBank/DDBJ databases">
        <title>Gnathostoma spinigerum genome.</title>
        <authorList>
            <person name="Gonzalez-Bertolin B."/>
            <person name="Monzon S."/>
            <person name="Zaballos A."/>
            <person name="Jimenez P."/>
            <person name="Dekumyoy P."/>
            <person name="Varona S."/>
            <person name="Cuesta I."/>
            <person name="Sumanam S."/>
            <person name="Adisakwattana P."/>
            <person name="Gasser R.B."/>
            <person name="Hernandez-Gonzalez A."/>
            <person name="Young N.D."/>
            <person name="Perteguer M.J."/>
        </authorList>
    </citation>
    <scope>NUCLEOTIDE SEQUENCE [LARGE SCALE GENOMIC DNA]</scope>
    <source>
        <strain evidence="4">AL3</strain>
        <tissue evidence="4">Liver</tissue>
    </source>
</reference>
<comment type="caution">
    <text evidence="4">The sequence shown here is derived from an EMBL/GenBank/DDBJ whole genome shotgun (WGS) entry which is preliminary data.</text>
</comment>
<dbReference type="SUPFAM" id="SSF160369">
    <property type="entry name" value="Ribosomal protein L10-like"/>
    <property type="match status" value="1"/>
</dbReference>
<sequence>MLPLTSCIVRNFIYRSIRHVSSKYPRPHPRPYRRRLFEAALAPILPEGRQIYPTLVEPTNATQKGSEEYKDIELALVDHVRKWIQKGEFRVMGVCQFLPVNGRTLWLSKNQLRMQGVELRSYGNRIMRKIFEGTPLQSLNVLFVGTNCILFGREIESIRTIVMATRKLPWVIPLAITCDSRIISMDEAKELCTFPSFEDVRAETVGVLQRSLSDTVLSIGRPTHDLINILDCVRSTNENSRTDL</sequence>
<dbReference type="EMBL" id="JBGFUD010002926">
    <property type="protein sequence ID" value="MFH4978166.1"/>
    <property type="molecule type" value="Genomic_DNA"/>
</dbReference>
<evidence type="ECO:0000256" key="3">
    <source>
        <dbReference type="ARBA" id="ARBA00035716"/>
    </source>
</evidence>
<evidence type="ECO:0000313" key="4">
    <source>
        <dbReference type="EMBL" id="MFH4978166.1"/>
    </source>
</evidence>
<protein>
    <recommendedName>
        <fullName evidence="2">Large ribosomal subunit protein uL10m</fullName>
    </recommendedName>
    <alternativeName>
        <fullName evidence="3">39S ribosomal protein L10, mitochondrial</fullName>
    </alternativeName>
</protein>
<evidence type="ECO:0000313" key="5">
    <source>
        <dbReference type="Proteomes" id="UP001608902"/>
    </source>
</evidence>
<dbReference type="Gene3D" id="3.30.70.1730">
    <property type="match status" value="1"/>
</dbReference>
<comment type="similarity">
    <text evidence="1">Belongs to the universal ribosomal protein uL10 family.</text>
</comment>
<gene>
    <name evidence="4" type="ORF">AB6A40_004875</name>
</gene>
<proteinExistence type="inferred from homology"/>